<dbReference type="Proteomes" id="UP001324270">
    <property type="component" value="Unassembled WGS sequence"/>
</dbReference>
<evidence type="ECO:0000313" key="1">
    <source>
        <dbReference type="EMBL" id="MEB3041948.1"/>
    </source>
</evidence>
<evidence type="ECO:0000313" key="2">
    <source>
        <dbReference type="Proteomes" id="UP001324270"/>
    </source>
</evidence>
<proteinExistence type="predicted"/>
<dbReference type="RefSeq" id="WP_323980403.1">
    <property type="nucleotide sequence ID" value="NZ_JAYKBV010000044.1"/>
</dbReference>
<protein>
    <submittedName>
        <fullName evidence="1">Rha family transcriptional regulator</fullName>
    </submittedName>
</protein>
<gene>
    <name evidence="1" type="ORF">VJJ49_14810</name>
</gene>
<keyword evidence="2" id="KW-1185">Reference proteome</keyword>
<sequence length="206" mass="24346">MKELINTIEQTMSSFEIAKLTGKRHDNVMRDIRELNKGYEKLHLLKIELMFKINELPNGAKRKDTYFELTKMQTFDLLTGYNTELRIKVNRRWAELEALTQIKMPKSLNVYGSEALPYVEWLLLHNYSVTSGQYHARIRKHPQHFYKASTGKWYINKAFAEQLLEIRSSCEKLKEVKGLPQVHQMTIFEVIAEIKEEQEKSNQPKQ</sequence>
<accession>A0ABU5YH05</accession>
<reference evidence="1 2" key="1">
    <citation type="submission" date="2023-12" db="EMBL/GenBank/DDBJ databases">
        <title>Genomic sequences of Capnocytophaga and Parvimonas strains.</title>
        <authorList>
            <person name="Watt R.M."/>
            <person name="Wang M."/>
            <person name="Yang T."/>
            <person name="Tong W.M."/>
        </authorList>
    </citation>
    <scope>NUCLEOTIDE SEQUENCE [LARGE SCALE GENOMIC DNA]</scope>
    <source>
        <strain evidence="1 2">CCUG 13156</strain>
    </source>
</reference>
<organism evidence="1 2">
    <name type="scientific">Capnocytophaga gingivalis</name>
    <dbReference type="NCBI Taxonomy" id="1017"/>
    <lineage>
        <taxon>Bacteria</taxon>
        <taxon>Pseudomonadati</taxon>
        <taxon>Bacteroidota</taxon>
        <taxon>Flavobacteriia</taxon>
        <taxon>Flavobacteriales</taxon>
        <taxon>Flavobacteriaceae</taxon>
        <taxon>Capnocytophaga</taxon>
    </lineage>
</organism>
<name>A0ABU5YH05_9FLAO</name>
<dbReference type="EMBL" id="JAYKBV010000044">
    <property type="protein sequence ID" value="MEB3041948.1"/>
    <property type="molecule type" value="Genomic_DNA"/>
</dbReference>
<comment type="caution">
    <text evidence="1">The sequence shown here is derived from an EMBL/GenBank/DDBJ whole genome shotgun (WGS) entry which is preliminary data.</text>
</comment>
<dbReference type="Pfam" id="PF09669">
    <property type="entry name" value="Phage_pRha"/>
    <property type="match status" value="1"/>
</dbReference>
<dbReference type="InterPro" id="IPR014054">
    <property type="entry name" value="Phage_regulatory_Rha"/>
</dbReference>